<evidence type="ECO:0000259" key="2">
    <source>
        <dbReference type="SMART" id="SM00849"/>
    </source>
</evidence>
<keyword evidence="1" id="KW-0732">Signal</keyword>
<dbReference type="InterPro" id="IPR036866">
    <property type="entry name" value="RibonucZ/Hydroxyglut_hydro"/>
</dbReference>
<dbReference type="InterPro" id="IPR001279">
    <property type="entry name" value="Metallo-B-lactamas"/>
</dbReference>
<dbReference type="Pfam" id="PF00753">
    <property type="entry name" value="Lactamase_B"/>
    <property type="match status" value="1"/>
</dbReference>
<dbReference type="Gene3D" id="3.60.15.10">
    <property type="entry name" value="Ribonuclease Z/Hydroxyacylglutathione hydrolase-like"/>
    <property type="match status" value="1"/>
</dbReference>
<feature type="chain" id="PRO_5047469529" evidence="1">
    <location>
        <begin position="22"/>
        <end position="290"/>
    </location>
</feature>
<reference evidence="3" key="1">
    <citation type="journal article" date="2022" name="Cell">
        <title>Design, construction, and in vivo augmentation of a complex gut microbiome.</title>
        <authorList>
            <person name="Cheng A.G."/>
            <person name="Ho P.Y."/>
            <person name="Aranda-Diaz A."/>
            <person name="Jain S."/>
            <person name="Yu F.B."/>
            <person name="Meng X."/>
            <person name="Wang M."/>
            <person name="Iakiviak M."/>
            <person name="Nagashima K."/>
            <person name="Zhao A."/>
            <person name="Murugkar P."/>
            <person name="Patil A."/>
            <person name="Atabakhsh K."/>
            <person name="Weakley A."/>
            <person name="Yan J."/>
            <person name="Brumbaugh A.R."/>
            <person name="Higginbottom S."/>
            <person name="Dimas A."/>
            <person name="Shiver A.L."/>
            <person name="Deutschbauer A."/>
            <person name="Neff N."/>
            <person name="Sonnenburg J.L."/>
            <person name="Huang K.C."/>
            <person name="Fischbach M.A."/>
        </authorList>
    </citation>
    <scope>NUCLEOTIDE SEQUENCE</scope>
    <source>
        <strain evidence="3">AP11</strain>
    </source>
</reference>
<proteinExistence type="predicted"/>
<dbReference type="PANTHER" id="PTHR30619">
    <property type="entry name" value="DNA INTERNALIZATION/COMPETENCE PROTEIN COMEC/REC2"/>
    <property type="match status" value="1"/>
</dbReference>
<sequence length="290" mass="32763">MMKKTILLFFTGLLLVCQASAKKPGFALWQLSPQGPSQMNSYVFVTDKGRVVVLDGGTADDAPFLRGFIAALGNHVDKWIVSHPHADHMGALTEILKAPQQMTIDTVYQSPMTDEQLRTDMNRKKLADAYFHALDSSGLPVVNLTEPGLKMKIDGMNMQVIGVAHPDILTNAYNNASIVLRVWDKTKSMVFLGDTGVESGERLLESPYKPLLDCDYLQMAHHGQQGCDERFYRSIRFRACLWPTPLWVWNNDVGEGFNTAWMKTIDTRRWMDEIGIEEHYPSWQGIVKIE</sequence>
<dbReference type="SUPFAM" id="SSF56281">
    <property type="entry name" value="Metallo-hydrolase/oxidoreductase"/>
    <property type="match status" value="1"/>
</dbReference>
<dbReference type="EMBL" id="CP102294">
    <property type="protein sequence ID" value="UWN57910.1"/>
    <property type="molecule type" value="Genomic_DNA"/>
</dbReference>
<evidence type="ECO:0000313" key="3">
    <source>
        <dbReference type="EMBL" id="UWN57910.1"/>
    </source>
</evidence>
<feature type="signal peptide" evidence="1">
    <location>
        <begin position="1"/>
        <end position="21"/>
    </location>
</feature>
<keyword evidence="4" id="KW-1185">Reference proteome</keyword>
<evidence type="ECO:0000313" key="4">
    <source>
        <dbReference type="Proteomes" id="UP001059295"/>
    </source>
</evidence>
<dbReference type="RefSeq" id="WP_026089462.1">
    <property type="nucleotide sequence ID" value="NZ_CAPH01000001.1"/>
</dbReference>
<evidence type="ECO:0000256" key="1">
    <source>
        <dbReference type="SAM" id="SignalP"/>
    </source>
</evidence>
<dbReference type="Proteomes" id="UP001059295">
    <property type="component" value="Chromosome"/>
</dbReference>
<dbReference type="GeneID" id="82890824"/>
<dbReference type="InterPro" id="IPR052159">
    <property type="entry name" value="Competence_DNA_uptake"/>
</dbReference>
<accession>A0ABY5V114</accession>
<dbReference type="PANTHER" id="PTHR30619:SF1">
    <property type="entry name" value="RECOMBINATION PROTEIN 2"/>
    <property type="match status" value="1"/>
</dbReference>
<organism evidence="3 4">
    <name type="scientific">Alistipes ihumii AP11</name>
    <dbReference type="NCBI Taxonomy" id="1211813"/>
    <lineage>
        <taxon>Bacteria</taxon>
        <taxon>Pseudomonadati</taxon>
        <taxon>Bacteroidota</taxon>
        <taxon>Bacteroidia</taxon>
        <taxon>Bacteroidales</taxon>
        <taxon>Rikenellaceae</taxon>
        <taxon>Alistipes</taxon>
    </lineage>
</organism>
<gene>
    <name evidence="3" type="ORF">NQ491_03780</name>
</gene>
<protein>
    <submittedName>
        <fullName evidence="3">MBL fold metallo-hydrolase</fullName>
    </submittedName>
</protein>
<feature type="domain" description="Metallo-beta-lactamase" evidence="2">
    <location>
        <begin position="38"/>
        <end position="235"/>
    </location>
</feature>
<name>A0ABY5V114_9BACT</name>
<dbReference type="SMART" id="SM00849">
    <property type="entry name" value="Lactamase_B"/>
    <property type="match status" value="1"/>
</dbReference>